<dbReference type="PANTHER" id="PTHR42983">
    <property type="entry name" value="DINITROGENASE IRON-MOLYBDENUM COFACTOR PROTEIN-RELATED"/>
    <property type="match status" value="1"/>
</dbReference>
<sequence length="105" mass="11628">MKVVITSTGNSLNSKFDLRFGRCGWFCIYDPANKSTIFFENQSKNANGGAGTKAVEAVAEMEANRVISGDFGPKAKSLLEKFNIQMIIMDEKNKSVKDIIEMINN</sequence>
<reference evidence="2 3" key="1">
    <citation type="submission" date="2019-11" db="EMBL/GenBank/DDBJ databases">
        <authorList>
            <person name="Zheng R.K."/>
            <person name="Sun C.M."/>
        </authorList>
    </citation>
    <scope>NUCLEOTIDE SEQUENCE [LARGE SCALE GENOMIC DNA]</scope>
    <source>
        <strain evidence="2 3">WC007</strain>
    </source>
</reference>
<proteinExistence type="predicted"/>
<organism evidence="2 3">
    <name type="scientific">Maribellus comscasis</name>
    <dbReference type="NCBI Taxonomy" id="2681766"/>
    <lineage>
        <taxon>Bacteria</taxon>
        <taxon>Pseudomonadati</taxon>
        <taxon>Bacteroidota</taxon>
        <taxon>Bacteroidia</taxon>
        <taxon>Marinilabiliales</taxon>
        <taxon>Prolixibacteraceae</taxon>
        <taxon>Maribellus</taxon>
    </lineage>
</organism>
<dbReference type="InterPro" id="IPR003731">
    <property type="entry name" value="Di-Nase_FeMo-co_biosynth"/>
</dbReference>
<evidence type="ECO:0000313" key="2">
    <source>
        <dbReference type="EMBL" id="QGY46895.1"/>
    </source>
</evidence>
<name>A0A6I6JUU6_9BACT</name>
<evidence type="ECO:0000259" key="1">
    <source>
        <dbReference type="Pfam" id="PF02579"/>
    </source>
</evidence>
<dbReference type="EMBL" id="CP046401">
    <property type="protein sequence ID" value="QGY46895.1"/>
    <property type="molecule type" value="Genomic_DNA"/>
</dbReference>
<dbReference type="Gene3D" id="3.30.420.130">
    <property type="entry name" value="Dinitrogenase iron-molybdenum cofactor biosynthesis domain"/>
    <property type="match status" value="1"/>
</dbReference>
<protein>
    <submittedName>
        <fullName evidence="2">Dinitrogenase iron-molybdenum cofactor biosynthesis protein</fullName>
    </submittedName>
</protein>
<feature type="domain" description="Dinitrogenase iron-molybdenum cofactor biosynthesis" evidence="1">
    <location>
        <begin position="13"/>
        <end position="102"/>
    </location>
</feature>
<keyword evidence="3" id="KW-1185">Reference proteome</keyword>
<dbReference type="KEGG" id="mcos:GM418_25515"/>
<gene>
    <name evidence="2" type="ORF">GM418_25515</name>
</gene>
<dbReference type="PANTHER" id="PTHR42983:SF1">
    <property type="entry name" value="IRON-MOLYBDENUM PROTEIN"/>
    <property type="match status" value="1"/>
</dbReference>
<dbReference type="Proteomes" id="UP000428260">
    <property type="component" value="Chromosome"/>
</dbReference>
<dbReference type="InterPro" id="IPR036105">
    <property type="entry name" value="DiNase_FeMo-co_biosyn_sf"/>
</dbReference>
<accession>A0A6I6JUU6</accession>
<dbReference type="Pfam" id="PF02579">
    <property type="entry name" value="Nitro_FeMo-Co"/>
    <property type="match status" value="1"/>
</dbReference>
<evidence type="ECO:0000313" key="3">
    <source>
        <dbReference type="Proteomes" id="UP000428260"/>
    </source>
</evidence>
<dbReference type="AlphaFoldDB" id="A0A6I6JUU6"/>
<dbReference type="SUPFAM" id="SSF53146">
    <property type="entry name" value="Nitrogenase accessory factor-like"/>
    <property type="match status" value="1"/>
</dbReference>
<dbReference type="RefSeq" id="WP_158870242.1">
    <property type="nucleotide sequence ID" value="NZ_CP046401.1"/>
</dbReference>